<dbReference type="InterPro" id="IPR005324">
    <property type="entry name" value="Ribosomal_uS5_C"/>
</dbReference>
<evidence type="ECO:0000256" key="9">
    <source>
        <dbReference type="PROSITE-ProRule" id="PRU00268"/>
    </source>
</evidence>
<reference evidence="12 13" key="1">
    <citation type="submission" date="2020-04" db="EMBL/GenBank/DDBJ databases">
        <authorList>
            <person name="Graf S J."/>
        </authorList>
    </citation>
    <scope>NUCLEOTIDE SEQUENCE [LARGE SCALE GENOMIC DNA]</scope>
    <source>
        <strain evidence="12">1</strain>
    </source>
</reference>
<keyword evidence="13" id="KW-1185">Reference proteome</keyword>
<dbReference type="GO" id="GO:0019843">
    <property type="term" value="F:rRNA binding"/>
    <property type="evidence" value="ECO:0007669"/>
    <property type="project" value="UniProtKB-KW"/>
</dbReference>
<evidence type="ECO:0000256" key="5">
    <source>
        <dbReference type="ARBA" id="ARBA00022980"/>
    </source>
</evidence>
<dbReference type="AlphaFoldDB" id="A0A6J5JWS4"/>
<comment type="function">
    <text evidence="1">Located at the back of the 30S subunit body where it stabilizes the conformation of the head with respect to the body.</text>
</comment>
<dbReference type="PANTHER" id="PTHR48277:SF1">
    <property type="entry name" value="MITOCHONDRIAL RIBOSOMAL PROTEIN S5"/>
    <property type="match status" value="1"/>
</dbReference>
<dbReference type="Proteomes" id="UP000509549">
    <property type="component" value="Chromosome"/>
</dbReference>
<dbReference type="SUPFAM" id="SSF54211">
    <property type="entry name" value="Ribosomal protein S5 domain 2-like"/>
    <property type="match status" value="1"/>
</dbReference>
<dbReference type="Pfam" id="PF03719">
    <property type="entry name" value="Ribosomal_S5_C"/>
    <property type="match status" value="1"/>
</dbReference>
<dbReference type="InterPro" id="IPR000851">
    <property type="entry name" value="Ribosomal_uS5"/>
</dbReference>
<evidence type="ECO:0000256" key="6">
    <source>
        <dbReference type="ARBA" id="ARBA00023274"/>
    </source>
</evidence>
<keyword evidence="6 9" id="KW-0687">Ribonucleoprotein</keyword>
<keyword evidence="5 9" id="KW-0689">Ribosomal protein</keyword>
<dbReference type="EMBL" id="LR794158">
    <property type="protein sequence ID" value="CAB3976346.1"/>
    <property type="molecule type" value="Genomic_DNA"/>
</dbReference>
<dbReference type="InterPro" id="IPR020568">
    <property type="entry name" value="Ribosomal_Su5_D2-typ_SF"/>
</dbReference>
<dbReference type="NCBIfam" id="TIGR01021">
    <property type="entry name" value="rpsE_bact"/>
    <property type="match status" value="1"/>
</dbReference>
<dbReference type="GO" id="GO:0006412">
    <property type="term" value="P:translation"/>
    <property type="evidence" value="ECO:0007669"/>
    <property type="project" value="InterPro"/>
</dbReference>
<dbReference type="GO" id="GO:0005737">
    <property type="term" value="C:cytoplasm"/>
    <property type="evidence" value="ECO:0007669"/>
    <property type="project" value="UniProtKB-ARBA"/>
</dbReference>
<dbReference type="Gene3D" id="3.30.160.20">
    <property type="match status" value="1"/>
</dbReference>
<dbReference type="FunFam" id="3.30.230.10:FF:000002">
    <property type="entry name" value="30S ribosomal protein S5"/>
    <property type="match status" value="1"/>
</dbReference>
<evidence type="ECO:0000256" key="4">
    <source>
        <dbReference type="ARBA" id="ARBA00022884"/>
    </source>
</evidence>
<keyword evidence="3" id="KW-0699">rRNA-binding</keyword>
<evidence type="ECO:0000313" key="12">
    <source>
        <dbReference type="EMBL" id="CAB3976346.1"/>
    </source>
</evidence>
<evidence type="ECO:0000256" key="7">
    <source>
        <dbReference type="ARBA" id="ARBA00035255"/>
    </source>
</evidence>
<sequence>MSNFIIDNSDIIQKTDGLLEKLIVVKRTSKVSKGGRVFGFSALTVVGDKNGRFGIGRGKAKEVPFAIQKAMENARKNLVFIKLNGDTICHAIKDKFCSTKMIMLPASKGTGIIASFVMRSIFEALGVKNVFAKCFGSKNPNNIARCAMKCFLNMGKDVEARSARYSFLVKNK</sequence>
<dbReference type="GO" id="GO:0015935">
    <property type="term" value="C:small ribosomal subunit"/>
    <property type="evidence" value="ECO:0007669"/>
    <property type="project" value="InterPro"/>
</dbReference>
<evidence type="ECO:0000256" key="8">
    <source>
        <dbReference type="ARBA" id="ARBA00035519"/>
    </source>
</evidence>
<comment type="similarity">
    <text evidence="2 10">Belongs to the universal ribosomal protein uS5 family.</text>
</comment>
<dbReference type="PANTHER" id="PTHR48277">
    <property type="entry name" value="MITOCHONDRIAL RIBOSOMAL PROTEIN S5"/>
    <property type="match status" value="1"/>
</dbReference>
<accession>A0A6J5JWS4</accession>
<evidence type="ECO:0000313" key="13">
    <source>
        <dbReference type="Proteomes" id="UP000509549"/>
    </source>
</evidence>
<proteinExistence type="inferred from homology"/>
<protein>
    <recommendedName>
        <fullName evidence="7">Small ribosomal subunit protein uS5</fullName>
    </recommendedName>
    <alternativeName>
        <fullName evidence="8">30S ribosomal protein S5</fullName>
    </alternativeName>
</protein>
<dbReference type="FunFam" id="3.30.160.20:FF:000001">
    <property type="entry name" value="30S ribosomal protein S5"/>
    <property type="match status" value="1"/>
</dbReference>
<evidence type="ECO:0000259" key="11">
    <source>
        <dbReference type="PROSITE" id="PS50881"/>
    </source>
</evidence>
<dbReference type="Gene3D" id="3.30.230.10">
    <property type="match status" value="1"/>
</dbReference>
<dbReference type="SUPFAM" id="SSF54768">
    <property type="entry name" value="dsRNA-binding domain-like"/>
    <property type="match status" value="1"/>
</dbReference>
<keyword evidence="4" id="KW-0694">RNA-binding</keyword>
<dbReference type="GO" id="GO:0042254">
    <property type="term" value="P:ribosome biogenesis"/>
    <property type="evidence" value="ECO:0007669"/>
    <property type="project" value="UniProtKB-ARBA"/>
</dbReference>
<name>A0A6J5JWS4_9GAMM</name>
<feature type="domain" description="S5 DRBM" evidence="11">
    <location>
        <begin position="18"/>
        <end position="81"/>
    </location>
</feature>
<dbReference type="InterPro" id="IPR005712">
    <property type="entry name" value="Ribosomal_uS5_bac-type"/>
</dbReference>
<dbReference type="RefSeq" id="WP_176604876.1">
    <property type="nucleotide sequence ID" value="NZ_LR794158.1"/>
</dbReference>
<dbReference type="GO" id="GO:0003735">
    <property type="term" value="F:structural constituent of ribosome"/>
    <property type="evidence" value="ECO:0007669"/>
    <property type="project" value="UniProtKB-UniRule"/>
</dbReference>
<dbReference type="InterPro" id="IPR014721">
    <property type="entry name" value="Ribsml_uS5_D2-typ_fold_subgr"/>
</dbReference>
<dbReference type="KEGG" id="acil:ESZ_00129"/>
<evidence type="ECO:0000256" key="1">
    <source>
        <dbReference type="ARBA" id="ARBA00003093"/>
    </source>
</evidence>
<dbReference type="PROSITE" id="PS50881">
    <property type="entry name" value="S5_DSRBD"/>
    <property type="match status" value="1"/>
</dbReference>
<dbReference type="InterPro" id="IPR013810">
    <property type="entry name" value="Ribosomal_uS5_N"/>
</dbReference>
<evidence type="ECO:0000256" key="3">
    <source>
        <dbReference type="ARBA" id="ARBA00022730"/>
    </source>
</evidence>
<dbReference type="Pfam" id="PF00333">
    <property type="entry name" value="Ribosomal_S5"/>
    <property type="match status" value="1"/>
</dbReference>
<evidence type="ECO:0000256" key="10">
    <source>
        <dbReference type="RuleBase" id="RU003823"/>
    </source>
</evidence>
<gene>
    <name evidence="12" type="primary">rpsE</name>
    <name evidence="12" type="ORF">ESZ_00129</name>
</gene>
<evidence type="ECO:0000256" key="2">
    <source>
        <dbReference type="ARBA" id="ARBA00008945"/>
    </source>
</evidence>
<organism evidence="12 13">
    <name type="scientific">Candidatus Azoamicus ciliaticola</name>
    <dbReference type="NCBI Taxonomy" id="2652803"/>
    <lineage>
        <taxon>Bacteria</taxon>
        <taxon>Pseudomonadati</taxon>
        <taxon>Pseudomonadota</taxon>
        <taxon>Gammaproteobacteria</taxon>
        <taxon>Candidatus Azoamicaceae</taxon>
        <taxon>Candidatus Azoamicus</taxon>
    </lineage>
</organism>